<gene>
    <name evidence="2" type="ORF">DdX_08834</name>
</gene>
<organism evidence="2 3">
    <name type="scientific">Ditylenchus destructor</name>
    <dbReference type="NCBI Taxonomy" id="166010"/>
    <lineage>
        <taxon>Eukaryota</taxon>
        <taxon>Metazoa</taxon>
        <taxon>Ecdysozoa</taxon>
        <taxon>Nematoda</taxon>
        <taxon>Chromadorea</taxon>
        <taxon>Rhabditida</taxon>
        <taxon>Tylenchina</taxon>
        <taxon>Tylenchomorpha</taxon>
        <taxon>Sphaerularioidea</taxon>
        <taxon>Anguinidae</taxon>
        <taxon>Anguininae</taxon>
        <taxon>Ditylenchus</taxon>
    </lineage>
</organism>
<feature type="chain" id="PRO_5042083875" evidence="1">
    <location>
        <begin position="20"/>
        <end position="148"/>
    </location>
</feature>
<dbReference type="Proteomes" id="UP001201812">
    <property type="component" value="Unassembled WGS sequence"/>
</dbReference>
<dbReference type="AlphaFoldDB" id="A0AAD4N5V6"/>
<proteinExistence type="predicted"/>
<evidence type="ECO:0000313" key="2">
    <source>
        <dbReference type="EMBL" id="KAI1713950.1"/>
    </source>
</evidence>
<name>A0AAD4N5V6_9BILA</name>
<protein>
    <submittedName>
        <fullName evidence="2">Uncharacterized protein</fullName>
    </submittedName>
</protein>
<keyword evidence="3" id="KW-1185">Reference proteome</keyword>
<reference evidence="2" key="1">
    <citation type="submission" date="2022-01" db="EMBL/GenBank/DDBJ databases">
        <title>Genome Sequence Resource for Two Populations of Ditylenchus destructor, the Migratory Endoparasitic Phytonematode.</title>
        <authorList>
            <person name="Zhang H."/>
            <person name="Lin R."/>
            <person name="Xie B."/>
        </authorList>
    </citation>
    <scope>NUCLEOTIDE SEQUENCE</scope>
    <source>
        <strain evidence="2">BazhouSP</strain>
    </source>
</reference>
<evidence type="ECO:0000256" key="1">
    <source>
        <dbReference type="SAM" id="SignalP"/>
    </source>
</evidence>
<accession>A0AAD4N5V6</accession>
<dbReference type="EMBL" id="JAKKPZ010000014">
    <property type="protein sequence ID" value="KAI1713950.1"/>
    <property type="molecule type" value="Genomic_DNA"/>
</dbReference>
<feature type="signal peptide" evidence="1">
    <location>
        <begin position="1"/>
        <end position="19"/>
    </location>
</feature>
<evidence type="ECO:0000313" key="3">
    <source>
        <dbReference type="Proteomes" id="UP001201812"/>
    </source>
</evidence>
<keyword evidence="1" id="KW-0732">Signal</keyword>
<sequence>MSILNFVLLTYGAKRLASAALVQDHFNGWTEELLDFAYFSAQKFFLGIFWTQNPQLSLMDIMSISYPYGLLWDALFRNEPMLHWKVEARILVGFWIIYFLMEIFVQKIVVKGIQNILDPELLWWLAIFACTWGPAMQLFPPMDDNEEE</sequence>
<comment type="caution">
    <text evidence="2">The sequence shown here is derived from an EMBL/GenBank/DDBJ whole genome shotgun (WGS) entry which is preliminary data.</text>
</comment>